<dbReference type="GO" id="GO:0003723">
    <property type="term" value="F:RNA binding"/>
    <property type="evidence" value="ECO:0007669"/>
    <property type="project" value="UniProtKB-UniRule"/>
</dbReference>
<feature type="region of interest" description="Disordered" evidence="2">
    <location>
        <begin position="345"/>
        <end position="364"/>
    </location>
</feature>
<dbReference type="OrthoDB" id="1744977at2759"/>
<dbReference type="AlphaFoldDB" id="A0A2U1Q7I6"/>
<evidence type="ECO:0000313" key="4">
    <source>
        <dbReference type="EMBL" id="PWA93958.1"/>
    </source>
</evidence>
<feature type="domain" description="RRM" evidence="3">
    <location>
        <begin position="16"/>
        <end position="98"/>
    </location>
</feature>
<accession>A0A2U1Q7I6</accession>
<dbReference type="PROSITE" id="PS50102">
    <property type="entry name" value="RRM"/>
    <property type="match status" value="1"/>
</dbReference>
<feature type="region of interest" description="Disordered" evidence="2">
    <location>
        <begin position="97"/>
        <end position="119"/>
    </location>
</feature>
<comment type="caution">
    <text evidence="4">The sequence shown here is derived from an EMBL/GenBank/DDBJ whole genome shotgun (WGS) entry which is preliminary data.</text>
</comment>
<dbReference type="CDD" id="cd00590">
    <property type="entry name" value="RRM_SF"/>
    <property type="match status" value="1"/>
</dbReference>
<dbReference type="Pfam" id="PF00076">
    <property type="entry name" value="RRM_1"/>
    <property type="match status" value="1"/>
</dbReference>
<evidence type="ECO:0000256" key="2">
    <source>
        <dbReference type="SAM" id="MobiDB-lite"/>
    </source>
</evidence>
<gene>
    <name evidence="4" type="ORF">CTI12_AA065780</name>
</gene>
<feature type="compositionally biased region" description="Polar residues" evidence="2">
    <location>
        <begin position="430"/>
        <end position="448"/>
    </location>
</feature>
<sequence>MGSYRSKEDDVSKISTSIFVTNFPESLTAKDLFNSCKKYGHVVDSFIPLKRSKAGKRFGFIRFINVFNVERLVSNLCMIWVDRFKFHANIARFNRAPKNGGNPKHGGYDHGKKDNGVNRNDANVPCKNVGPMDNGKSFAHALLGKTTSSTADSESIPAIVLDDECLYSKDFSKSLLGRVKEFASLSNLKSALINEGFADLKIRYMGELWVMLEFNNIKSKDLFKENVGAGSWFSVLRQASNDFTPEGRIVWVEVEGIPLKFWSGNTFKRIASKWGKLLDVDDKDEMCFHSKRLCIFTKLRLNIFENFKIIFRGKVFWIRAKEVPGWTPDFLEDSDDEDQSIEGKYDQDAFVQDDRSSGDDNDVEKVSETLCDEFSGQKVVQSEDPFDIYPLLNKHNNDQSDNNHSLIYPPGFTPENESKEKEPNGDSGKSDNAGSNVGSDNVGSNVGSDNGVCMINRDEGPVLGGNDNVTESGCSDAVLV</sequence>
<keyword evidence="5" id="KW-1185">Reference proteome</keyword>
<dbReference type="STRING" id="35608.A0A2U1Q7I6"/>
<evidence type="ECO:0000313" key="5">
    <source>
        <dbReference type="Proteomes" id="UP000245207"/>
    </source>
</evidence>
<dbReference type="Proteomes" id="UP000245207">
    <property type="component" value="Unassembled WGS sequence"/>
</dbReference>
<evidence type="ECO:0000256" key="1">
    <source>
        <dbReference type="PROSITE-ProRule" id="PRU00176"/>
    </source>
</evidence>
<reference evidence="4 5" key="1">
    <citation type="journal article" date="2018" name="Mol. Plant">
        <title>The genome of Artemisia annua provides insight into the evolution of Asteraceae family and artemisinin biosynthesis.</title>
        <authorList>
            <person name="Shen Q."/>
            <person name="Zhang L."/>
            <person name="Liao Z."/>
            <person name="Wang S."/>
            <person name="Yan T."/>
            <person name="Shi P."/>
            <person name="Liu M."/>
            <person name="Fu X."/>
            <person name="Pan Q."/>
            <person name="Wang Y."/>
            <person name="Lv Z."/>
            <person name="Lu X."/>
            <person name="Zhang F."/>
            <person name="Jiang W."/>
            <person name="Ma Y."/>
            <person name="Chen M."/>
            <person name="Hao X."/>
            <person name="Li L."/>
            <person name="Tang Y."/>
            <person name="Lv G."/>
            <person name="Zhou Y."/>
            <person name="Sun X."/>
            <person name="Brodelius P.E."/>
            <person name="Rose J.K.C."/>
            <person name="Tang K."/>
        </authorList>
    </citation>
    <scope>NUCLEOTIDE SEQUENCE [LARGE SCALE GENOMIC DNA]</scope>
    <source>
        <strain evidence="5">cv. Huhao1</strain>
        <tissue evidence="4">Leaf</tissue>
    </source>
</reference>
<dbReference type="Gene3D" id="3.30.70.330">
    <property type="match status" value="1"/>
</dbReference>
<name>A0A2U1Q7I6_ARTAN</name>
<proteinExistence type="predicted"/>
<dbReference type="InterPro" id="IPR000504">
    <property type="entry name" value="RRM_dom"/>
</dbReference>
<dbReference type="SMART" id="SM00360">
    <property type="entry name" value="RRM"/>
    <property type="match status" value="1"/>
</dbReference>
<protein>
    <recommendedName>
        <fullName evidence="3">RRM domain-containing protein</fullName>
    </recommendedName>
</protein>
<feature type="compositionally biased region" description="Basic and acidic residues" evidence="2">
    <location>
        <begin position="106"/>
        <end position="116"/>
    </location>
</feature>
<organism evidence="4 5">
    <name type="scientific">Artemisia annua</name>
    <name type="common">Sweet wormwood</name>
    <dbReference type="NCBI Taxonomy" id="35608"/>
    <lineage>
        <taxon>Eukaryota</taxon>
        <taxon>Viridiplantae</taxon>
        <taxon>Streptophyta</taxon>
        <taxon>Embryophyta</taxon>
        <taxon>Tracheophyta</taxon>
        <taxon>Spermatophyta</taxon>
        <taxon>Magnoliopsida</taxon>
        <taxon>eudicotyledons</taxon>
        <taxon>Gunneridae</taxon>
        <taxon>Pentapetalae</taxon>
        <taxon>asterids</taxon>
        <taxon>campanulids</taxon>
        <taxon>Asterales</taxon>
        <taxon>Asteraceae</taxon>
        <taxon>Asteroideae</taxon>
        <taxon>Anthemideae</taxon>
        <taxon>Artemisiinae</taxon>
        <taxon>Artemisia</taxon>
    </lineage>
</organism>
<evidence type="ECO:0000259" key="3">
    <source>
        <dbReference type="PROSITE" id="PS50102"/>
    </source>
</evidence>
<feature type="region of interest" description="Disordered" evidence="2">
    <location>
        <begin position="390"/>
        <end position="480"/>
    </location>
</feature>
<dbReference type="SUPFAM" id="SSF54928">
    <property type="entry name" value="RNA-binding domain, RBD"/>
    <property type="match status" value="1"/>
</dbReference>
<dbReference type="EMBL" id="PKPP01000344">
    <property type="protein sequence ID" value="PWA93958.1"/>
    <property type="molecule type" value="Genomic_DNA"/>
</dbReference>
<keyword evidence="1" id="KW-0694">RNA-binding</keyword>
<dbReference type="InterPro" id="IPR012677">
    <property type="entry name" value="Nucleotide-bd_a/b_plait_sf"/>
</dbReference>
<dbReference type="InterPro" id="IPR035979">
    <property type="entry name" value="RBD_domain_sf"/>
</dbReference>